<keyword evidence="1" id="KW-0472">Membrane</keyword>
<keyword evidence="1" id="KW-1133">Transmembrane helix</keyword>
<dbReference type="AlphaFoldDB" id="A0AA97FDT6"/>
<reference evidence="2 3" key="1">
    <citation type="submission" date="2019-09" db="EMBL/GenBank/DDBJ databases">
        <title>The complete genome of Methanoplanus sp. FWC-SCC4.</title>
        <authorList>
            <person name="Chen S.-C."/>
            <person name="Zhou Y.-Z."/>
            <person name="Lai M.-C."/>
        </authorList>
    </citation>
    <scope>NUCLEOTIDE SEQUENCE [LARGE SCALE GENOMIC DNA]</scope>
    <source>
        <strain evidence="2 3">FWC-SCC4</strain>
    </source>
</reference>
<gene>
    <name evidence="2" type="ORF">F1737_02425</name>
</gene>
<name>A0AA97FDT6_9EURY</name>
<proteinExistence type="predicted"/>
<keyword evidence="1" id="KW-0812">Transmembrane</keyword>
<sequence length="157" mass="17166">MGSATIVATAFALILLMITAYFLVGVVLTTAEVVSMAQGEQINQQELRIRTSIGINQTSVLPPETLYVEVINDGKTTISDFEYFDIYTGSNTSKTPVYYQKGDGTGEWNIVSIKPDIINPEQFDPQEIMNISVRYSGEAPAWIQITTPNGVSASAYT</sequence>
<accession>A0AA97FDT6</accession>
<organism evidence="2 3">
    <name type="scientific">Methanochimaera problematica</name>
    <dbReference type="NCBI Taxonomy" id="2609417"/>
    <lineage>
        <taxon>Archaea</taxon>
        <taxon>Methanobacteriati</taxon>
        <taxon>Methanobacteriota</taxon>
        <taxon>Stenosarchaea group</taxon>
        <taxon>Methanomicrobia</taxon>
        <taxon>Methanomicrobiales</taxon>
        <taxon>Methanomicrobiaceae</taxon>
        <taxon>Methanochimaera</taxon>
    </lineage>
</organism>
<dbReference type="KEGG" id="mefw:F1737_02425"/>
<dbReference type="GeneID" id="85228988"/>
<feature type="transmembrane region" description="Helical" evidence="1">
    <location>
        <begin position="6"/>
        <end position="28"/>
    </location>
</feature>
<protein>
    <recommendedName>
        <fullName evidence="4">Flagellar protein FlaF</fullName>
    </recommendedName>
</protein>
<evidence type="ECO:0000313" key="2">
    <source>
        <dbReference type="EMBL" id="WOF15621.1"/>
    </source>
</evidence>
<dbReference type="EMBL" id="CP043875">
    <property type="protein sequence ID" value="WOF15621.1"/>
    <property type="molecule type" value="Genomic_DNA"/>
</dbReference>
<keyword evidence="3" id="KW-1185">Reference proteome</keyword>
<evidence type="ECO:0000256" key="1">
    <source>
        <dbReference type="SAM" id="Phobius"/>
    </source>
</evidence>
<dbReference type="RefSeq" id="WP_317137194.1">
    <property type="nucleotide sequence ID" value="NZ_CP043875.1"/>
</dbReference>
<dbReference type="Proteomes" id="UP001301797">
    <property type="component" value="Chromosome"/>
</dbReference>
<evidence type="ECO:0008006" key="4">
    <source>
        <dbReference type="Google" id="ProtNLM"/>
    </source>
</evidence>
<evidence type="ECO:0000313" key="3">
    <source>
        <dbReference type="Proteomes" id="UP001301797"/>
    </source>
</evidence>